<evidence type="ECO:0000259" key="1">
    <source>
        <dbReference type="Pfam" id="PF13476"/>
    </source>
</evidence>
<proteinExistence type="predicted"/>
<dbReference type="GO" id="GO:0016887">
    <property type="term" value="F:ATP hydrolysis activity"/>
    <property type="evidence" value="ECO:0007669"/>
    <property type="project" value="InterPro"/>
</dbReference>
<evidence type="ECO:0000313" key="3">
    <source>
        <dbReference type="Proteomes" id="UP000308444"/>
    </source>
</evidence>
<dbReference type="Proteomes" id="UP000308444">
    <property type="component" value="Unassembled WGS sequence"/>
</dbReference>
<sequence>MNRLTLKKLIVISESEKKSKEIEFKEGLNIIIGKNKTGKSSLIKSIFFTFGCEVKFEDEWKKLIDKYLLYFQYGNEYFCIL</sequence>
<dbReference type="Gene3D" id="3.40.50.300">
    <property type="entry name" value="P-loop containing nucleotide triphosphate hydrolases"/>
    <property type="match status" value="1"/>
</dbReference>
<dbReference type="GO" id="GO:0006302">
    <property type="term" value="P:double-strand break repair"/>
    <property type="evidence" value="ECO:0007669"/>
    <property type="project" value="InterPro"/>
</dbReference>
<reference evidence="2 3" key="1">
    <citation type="journal article" date="2019" name="Environ. Microbiol.">
        <title>An active ?-lactamase is a part of an orchestrated cell wall stress resistance network of Bacillus subtilis and related rhizosphere species.</title>
        <authorList>
            <person name="Bucher T."/>
            <person name="Keren-Paz A."/>
            <person name="Hausser J."/>
            <person name="Olender T."/>
            <person name="Cytryn E."/>
            <person name="Kolodkin-Gal I."/>
        </authorList>
    </citation>
    <scope>NUCLEOTIDE SEQUENCE [LARGE SCALE GENOMIC DNA]</scope>
    <source>
        <strain evidence="2 3">I32</strain>
    </source>
</reference>
<dbReference type="EMBL" id="SZOH01001453">
    <property type="protein sequence ID" value="TKJ00915.1"/>
    <property type="molecule type" value="Genomic_DNA"/>
</dbReference>
<dbReference type="InterPro" id="IPR038729">
    <property type="entry name" value="Rad50/SbcC_AAA"/>
</dbReference>
<evidence type="ECO:0000313" key="2">
    <source>
        <dbReference type="EMBL" id="TKJ00915.1"/>
    </source>
</evidence>
<protein>
    <recommendedName>
        <fullName evidence="1">Rad50/SbcC-type AAA domain-containing protein</fullName>
    </recommendedName>
</protein>
<comment type="caution">
    <text evidence="2">The sequence shown here is derived from an EMBL/GenBank/DDBJ whole genome shotgun (WGS) entry which is preliminary data.</text>
</comment>
<gene>
    <name evidence="2" type="ORF">FC695_20400</name>
</gene>
<feature type="non-terminal residue" evidence="2">
    <location>
        <position position="81"/>
    </location>
</feature>
<dbReference type="InterPro" id="IPR027417">
    <property type="entry name" value="P-loop_NTPase"/>
</dbReference>
<dbReference type="AlphaFoldDB" id="A0A9X9A838"/>
<dbReference type="SUPFAM" id="SSF52540">
    <property type="entry name" value="P-loop containing nucleoside triphosphate hydrolases"/>
    <property type="match status" value="1"/>
</dbReference>
<accession>A0A9X9A838</accession>
<organism evidence="2 3">
    <name type="scientific">Bacillus cereus</name>
    <dbReference type="NCBI Taxonomy" id="1396"/>
    <lineage>
        <taxon>Bacteria</taxon>
        <taxon>Bacillati</taxon>
        <taxon>Bacillota</taxon>
        <taxon>Bacilli</taxon>
        <taxon>Bacillales</taxon>
        <taxon>Bacillaceae</taxon>
        <taxon>Bacillus</taxon>
        <taxon>Bacillus cereus group</taxon>
    </lineage>
</organism>
<name>A0A9X9A838_BACCE</name>
<dbReference type="Pfam" id="PF13476">
    <property type="entry name" value="AAA_23"/>
    <property type="match status" value="1"/>
</dbReference>
<feature type="domain" description="Rad50/SbcC-type AAA" evidence="1">
    <location>
        <begin position="19"/>
        <end position="51"/>
    </location>
</feature>